<evidence type="ECO:0000256" key="4">
    <source>
        <dbReference type="SAM" id="SignalP"/>
    </source>
</evidence>
<dbReference type="Gene3D" id="3.40.190.10">
    <property type="entry name" value="Periplasmic binding protein-like II"/>
    <property type="match status" value="2"/>
</dbReference>
<evidence type="ECO:0000256" key="3">
    <source>
        <dbReference type="ARBA" id="ARBA00022729"/>
    </source>
</evidence>
<dbReference type="EMBL" id="BMYU01000006">
    <property type="protein sequence ID" value="GGX45315.1"/>
    <property type="molecule type" value="Genomic_DNA"/>
</dbReference>
<keyword evidence="7" id="KW-1185">Reference proteome</keyword>
<comment type="similarity">
    <text evidence="1">Belongs to the bacterial solute-binding protein 3 family.</text>
</comment>
<feature type="signal peptide" evidence="4">
    <location>
        <begin position="1"/>
        <end position="22"/>
    </location>
</feature>
<name>A0ABQ2Y1C5_9BURK</name>
<dbReference type="CDD" id="cd13688">
    <property type="entry name" value="PBP2_GltI_DEBP"/>
    <property type="match status" value="1"/>
</dbReference>
<dbReference type="PANTHER" id="PTHR30085:SF2">
    <property type="entry name" value="GLUTAMATE_ASPARTATE IMPORT SOLUTE-BINDING PROTEIN"/>
    <property type="match status" value="1"/>
</dbReference>
<dbReference type="SUPFAM" id="SSF53850">
    <property type="entry name" value="Periplasmic binding protein-like II"/>
    <property type="match status" value="1"/>
</dbReference>
<dbReference type="Proteomes" id="UP000653343">
    <property type="component" value="Unassembled WGS sequence"/>
</dbReference>
<accession>A0ABQ2Y1C5</accession>
<dbReference type="SMART" id="SM00062">
    <property type="entry name" value="PBPb"/>
    <property type="match status" value="1"/>
</dbReference>
<reference evidence="7" key="1">
    <citation type="journal article" date="2019" name="Int. J. Syst. Evol. Microbiol.">
        <title>The Global Catalogue of Microorganisms (GCM) 10K type strain sequencing project: providing services to taxonomists for standard genome sequencing and annotation.</title>
        <authorList>
            <consortium name="The Broad Institute Genomics Platform"/>
            <consortium name="The Broad Institute Genome Sequencing Center for Infectious Disease"/>
            <person name="Wu L."/>
            <person name="Ma J."/>
        </authorList>
    </citation>
    <scope>NUCLEOTIDE SEQUENCE [LARGE SCALE GENOMIC DNA]</scope>
    <source>
        <strain evidence="7">KCTC 23917</strain>
    </source>
</reference>
<dbReference type="Pfam" id="PF00497">
    <property type="entry name" value="SBP_bac_3"/>
    <property type="match status" value="1"/>
</dbReference>
<keyword evidence="2" id="KW-0813">Transport</keyword>
<protein>
    <submittedName>
        <fullName evidence="6">Amino acid ABC transporter substrate-binding protein</fullName>
    </submittedName>
</protein>
<proteinExistence type="inferred from homology"/>
<gene>
    <name evidence="6" type="ORF">GCM10010946_24620</name>
</gene>
<sequence>MKLLKILVVMAGAGMIAGTASAQESGTLKKIKETGVITLGVRDSSDPFSYLDDKQSYQGYSIDICMKVVGQVRNSLGMSELKVKMNPVTSATRIPLMANGTIDLECGSTTNNMERQKQVAFAPTTFVTANRILSKKSANIKTLADLKGKSVVSTSGTANLKQLTTLNADQNLGINILTAKDHAEAFLMVETGRAVAWVMDDILLASHAAKSKNPADYEVSKEALSVEPYGIMMRKDDPAFKKAVDTAVANLMRSGDINQIYNKWFMQPIPPKGITLNVPMSDQLKAVIAKPTDSGEPSAYAAVPEAQKAVLKKSKK</sequence>
<evidence type="ECO:0000256" key="1">
    <source>
        <dbReference type="ARBA" id="ARBA00010333"/>
    </source>
</evidence>
<feature type="chain" id="PRO_5047205107" evidence="4">
    <location>
        <begin position="23"/>
        <end position="316"/>
    </location>
</feature>
<evidence type="ECO:0000313" key="6">
    <source>
        <dbReference type="EMBL" id="GGX45315.1"/>
    </source>
</evidence>
<evidence type="ECO:0000259" key="5">
    <source>
        <dbReference type="SMART" id="SM00062"/>
    </source>
</evidence>
<organism evidence="6 7">
    <name type="scientific">Undibacterium squillarum</name>
    <dbReference type="NCBI Taxonomy" id="1131567"/>
    <lineage>
        <taxon>Bacteria</taxon>
        <taxon>Pseudomonadati</taxon>
        <taxon>Pseudomonadota</taxon>
        <taxon>Betaproteobacteria</taxon>
        <taxon>Burkholderiales</taxon>
        <taxon>Oxalobacteraceae</taxon>
        <taxon>Undibacterium</taxon>
    </lineage>
</organism>
<evidence type="ECO:0000256" key="2">
    <source>
        <dbReference type="ARBA" id="ARBA00022448"/>
    </source>
</evidence>
<dbReference type="PANTHER" id="PTHR30085">
    <property type="entry name" value="AMINO ACID ABC TRANSPORTER PERMEASE"/>
    <property type="match status" value="1"/>
</dbReference>
<dbReference type="InterPro" id="IPR051455">
    <property type="entry name" value="Bact_solute-bind_prot3"/>
</dbReference>
<evidence type="ECO:0000313" key="7">
    <source>
        <dbReference type="Proteomes" id="UP000653343"/>
    </source>
</evidence>
<dbReference type="InterPro" id="IPR001638">
    <property type="entry name" value="Solute-binding_3/MltF_N"/>
</dbReference>
<dbReference type="RefSeq" id="WP_189357506.1">
    <property type="nucleotide sequence ID" value="NZ_BMYU01000006.1"/>
</dbReference>
<comment type="caution">
    <text evidence="6">The sequence shown here is derived from an EMBL/GenBank/DDBJ whole genome shotgun (WGS) entry which is preliminary data.</text>
</comment>
<keyword evidence="3 4" id="KW-0732">Signal</keyword>
<feature type="domain" description="Solute-binding protein family 3/N-terminal" evidence="5">
    <location>
        <begin position="36"/>
        <end position="268"/>
    </location>
</feature>